<sequence length="391" mass="44239">MKIVLCTPASLDMLSDLVEGEPPPGYKFPMTANFARALWNAGHEVVIVTSTSDVDETTTWTGDRFEIVATPRRKRARDLCCNLFRTEVHYMRDEIKNRKPDIAHGHWTYEFAEASIRSGFPNVVTIHDFAPEIFLQFKNLYRFLRFLYSIPIILKCKHLTAVSPYISEKISKFYKRNNILVIPNSLFIKPPPTTKRKEQEQVAITIVSNNDPRKNNDLAIDAFYKIATLNENIELFIFGGGFDRIKENLPSEISRQIVDRIHIMGSRPLSEILIFHITRSDIFLHASLEESFGMSILEAMACGVPVVAGENSGAVPWVVNHDEGGLLVDVTDSDSIAASLARLCEDDMLRKRLGNNAKLRHEKHFAEDTVTARYLALYKSIAAPQRQSISG</sequence>
<feature type="domain" description="Glycosyl transferase family 1" evidence="3">
    <location>
        <begin position="197"/>
        <end position="359"/>
    </location>
</feature>
<dbReference type="EC" id="2.4.-.-" evidence="5"/>
<dbReference type="RefSeq" id="WP_308986380.1">
    <property type="nucleotide sequence ID" value="NZ_JARXIC010000038.1"/>
</dbReference>
<protein>
    <submittedName>
        <fullName evidence="5">Glycosyltransferase family 4 protein</fullName>
        <ecNumber evidence="5">2.4.-.-</ecNumber>
    </submittedName>
</protein>
<feature type="domain" description="Glycosyltransferase subfamily 4-like N-terminal" evidence="4">
    <location>
        <begin position="31"/>
        <end position="184"/>
    </location>
</feature>
<dbReference type="Pfam" id="PF00534">
    <property type="entry name" value="Glycos_transf_1"/>
    <property type="match status" value="1"/>
</dbReference>
<keyword evidence="1 5" id="KW-0328">Glycosyltransferase</keyword>
<accession>A0ABU1AMA2</accession>
<dbReference type="Proteomes" id="UP001243717">
    <property type="component" value="Unassembled WGS sequence"/>
</dbReference>
<dbReference type="InterPro" id="IPR028098">
    <property type="entry name" value="Glyco_trans_4-like_N"/>
</dbReference>
<dbReference type="SUPFAM" id="SSF53756">
    <property type="entry name" value="UDP-Glycosyltransferase/glycogen phosphorylase"/>
    <property type="match status" value="1"/>
</dbReference>
<evidence type="ECO:0000256" key="2">
    <source>
        <dbReference type="ARBA" id="ARBA00022679"/>
    </source>
</evidence>
<dbReference type="InterPro" id="IPR001296">
    <property type="entry name" value="Glyco_trans_1"/>
</dbReference>
<evidence type="ECO:0000313" key="6">
    <source>
        <dbReference type="Proteomes" id="UP001243717"/>
    </source>
</evidence>
<dbReference type="GO" id="GO:0016757">
    <property type="term" value="F:glycosyltransferase activity"/>
    <property type="evidence" value="ECO:0007669"/>
    <property type="project" value="UniProtKB-KW"/>
</dbReference>
<organism evidence="5 6">
    <name type="scientific">Thalassobacterium sedimentorum</name>
    <dbReference type="NCBI Taxonomy" id="3041258"/>
    <lineage>
        <taxon>Bacteria</taxon>
        <taxon>Pseudomonadati</taxon>
        <taxon>Verrucomicrobiota</taxon>
        <taxon>Opitutia</taxon>
        <taxon>Puniceicoccales</taxon>
        <taxon>Coraliomargaritaceae</taxon>
        <taxon>Thalassobacterium</taxon>
    </lineage>
</organism>
<keyword evidence="2 5" id="KW-0808">Transferase</keyword>
<dbReference type="EMBL" id="JARXIC010000038">
    <property type="protein sequence ID" value="MDQ8195935.1"/>
    <property type="molecule type" value="Genomic_DNA"/>
</dbReference>
<comment type="caution">
    <text evidence="5">The sequence shown here is derived from an EMBL/GenBank/DDBJ whole genome shotgun (WGS) entry which is preliminary data.</text>
</comment>
<dbReference type="PANTHER" id="PTHR12526">
    <property type="entry name" value="GLYCOSYLTRANSFERASE"/>
    <property type="match status" value="1"/>
</dbReference>
<dbReference type="Pfam" id="PF13439">
    <property type="entry name" value="Glyco_transf_4"/>
    <property type="match status" value="1"/>
</dbReference>
<evidence type="ECO:0000256" key="1">
    <source>
        <dbReference type="ARBA" id="ARBA00022676"/>
    </source>
</evidence>
<name>A0ABU1AMA2_9BACT</name>
<gene>
    <name evidence="5" type="ORF">QEH59_15985</name>
</gene>
<evidence type="ECO:0000259" key="3">
    <source>
        <dbReference type="Pfam" id="PF00534"/>
    </source>
</evidence>
<dbReference type="Gene3D" id="3.40.50.2000">
    <property type="entry name" value="Glycogen Phosphorylase B"/>
    <property type="match status" value="2"/>
</dbReference>
<dbReference type="PANTHER" id="PTHR12526:SF510">
    <property type="entry name" value="D-INOSITOL 3-PHOSPHATE GLYCOSYLTRANSFERASE"/>
    <property type="match status" value="1"/>
</dbReference>
<evidence type="ECO:0000259" key="4">
    <source>
        <dbReference type="Pfam" id="PF13439"/>
    </source>
</evidence>
<keyword evidence="6" id="KW-1185">Reference proteome</keyword>
<reference evidence="5 6" key="1">
    <citation type="submission" date="2023-04" db="EMBL/GenBank/DDBJ databases">
        <title>A novel bacteria isolated from coastal sediment.</title>
        <authorList>
            <person name="Liu X.-J."/>
            <person name="Du Z.-J."/>
        </authorList>
    </citation>
    <scope>NUCLEOTIDE SEQUENCE [LARGE SCALE GENOMIC DNA]</scope>
    <source>
        <strain evidence="5 6">SDUM461004</strain>
    </source>
</reference>
<proteinExistence type="predicted"/>
<dbReference type="CDD" id="cd03801">
    <property type="entry name" value="GT4_PimA-like"/>
    <property type="match status" value="1"/>
</dbReference>
<evidence type="ECO:0000313" key="5">
    <source>
        <dbReference type="EMBL" id="MDQ8195935.1"/>
    </source>
</evidence>